<evidence type="ECO:0000313" key="2">
    <source>
        <dbReference type="Proteomes" id="UP000261360"/>
    </source>
</evidence>
<dbReference type="GeneTree" id="ENSGT01140000284081"/>
<dbReference type="AlphaFoldDB" id="A0A3B4WJE7"/>
<name>A0A3B4WJE7_SERLL</name>
<protein>
    <submittedName>
        <fullName evidence="1">Uncharacterized protein</fullName>
    </submittedName>
</protein>
<sequence>VQREQRDARHLHNLEPHAGNVTDGVALPAETRDQHLIVLIDEVEATVPRHKRGDLLAVFDQLSAHALPDSGVGLLGLDANLLEDNALAVGGAAKGVALELRAEVRLLVPLLGPALCPPHGAQLATSLLQLPT</sequence>
<dbReference type="Proteomes" id="UP000261360">
    <property type="component" value="Unplaced"/>
</dbReference>
<reference evidence="1" key="2">
    <citation type="submission" date="2025-09" db="UniProtKB">
        <authorList>
            <consortium name="Ensembl"/>
        </authorList>
    </citation>
    <scope>IDENTIFICATION</scope>
</reference>
<dbReference type="STRING" id="1841481.ENSSLDP00000001638"/>
<accession>A0A3B4WJE7</accession>
<organism evidence="1 2">
    <name type="scientific">Seriola lalandi dorsalis</name>
    <dbReference type="NCBI Taxonomy" id="1841481"/>
    <lineage>
        <taxon>Eukaryota</taxon>
        <taxon>Metazoa</taxon>
        <taxon>Chordata</taxon>
        <taxon>Craniata</taxon>
        <taxon>Vertebrata</taxon>
        <taxon>Euteleostomi</taxon>
        <taxon>Actinopterygii</taxon>
        <taxon>Neopterygii</taxon>
        <taxon>Teleostei</taxon>
        <taxon>Neoteleostei</taxon>
        <taxon>Acanthomorphata</taxon>
        <taxon>Carangaria</taxon>
        <taxon>Carangiformes</taxon>
        <taxon>Carangidae</taxon>
        <taxon>Seriola</taxon>
    </lineage>
</organism>
<proteinExistence type="predicted"/>
<keyword evidence="2" id="KW-1185">Reference proteome</keyword>
<dbReference type="Ensembl" id="ENSSLDT00000001723.1">
    <property type="protein sequence ID" value="ENSSLDP00000001638.1"/>
    <property type="gene ID" value="ENSSLDG00000001356.1"/>
</dbReference>
<evidence type="ECO:0000313" key="1">
    <source>
        <dbReference type="Ensembl" id="ENSSLDP00000001638.1"/>
    </source>
</evidence>
<reference evidence="1" key="1">
    <citation type="submission" date="2025-08" db="UniProtKB">
        <authorList>
            <consortium name="Ensembl"/>
        </authorList>
    </citation>
    <scope>IDENTIFICATION</scope>
</reference>